<reference evidence="10 11" key="2">
    <citation type="submission" date="2019-08" db="EMBL/GenBank/DDBJ databases">
        <title>Bacillus genomes from the desert of Cuatro Cienegas, Coahuila.</title>
        <authorList>
            <person name="Olmedo-Alvarez G."/>
        </authorList>
    </citation>
    <scope>NUCLEOTIDE SEQUENCE [LARGE SCALE GENOMIC DNA]</scope>
    <source>
        <strain evidence="7 10">CH88_3T</strain>
        <strain evidence="8 11">CH98b_3T</strain>
    </source>
</reference>
<keyword evidence="3" id="KW-0547">Nucleotide-binding</keyword>
<keyword evidence="4 7" id="KW-0067">ATP-binding</keyword>
<gene>
    <name evidence="6" type="ORF">B4U37_13615</name>
    <name evidence="7" type="ORF">FZC74_17795</name>
    <name evidence="8" type="ORF">FZC75_01620</name>
</gene>
<evidence type="ECO:0000256" key="2">
    <source>
        <dbReference type="ARBA" id="ARBA00022448"/>
    </source>
</evidence>
<dbReference type="KEGG" id="bhk:B4U37_13615"/>
<dbReference type="RefSeq" id="WP_088018666.1">
    <property type="nucleotide sequence ID" value="NZ_CP020880.1"/>
</dbReference>
<keyword evidence="9" id="KW-1185">Reference proteome</keyword>
<dbReference type="Proteomes" id="UP000323393">
    <property type="component" value="Unassembled WGS sequence"/>
</dbReference>
<proteinExistence type="inferred from homology"/>
<dbReference type="FunFam" id="3.40.50.300:FF:000032">
    <property type="entry name" value="Export ABC transporter ATP-binding protein"/>
    <property type="match status" value="1"/>
</dbReference>
<evidence type="ECO:0000313" key="8">
    <source>
        <dbReference type="EMBL" id="TYS74426.1"/>
    </source>
</evidence>
<dbReference type="EMBL" id="VTET01000001">
    <property type="protein sequence ID" value="TYS74426.1"/>
    <property type="molecule type" value="Genomic_DNA"/>
</dbReference>
<accession>A0A1Y0CP15</accession>
<evidence type="ECO:0000313" key="6">
    <source>
        <dbReference type="EMBL" id="ART77020.1"/>
    </source>
</evidence>
<dbReference type="InterPro" id="IPR017911">
    <property type="entry name" value="MacB-like_ATP-bd"/>
</dbReference>
<dbReference type="CDD" id="cd03255">
    <property type="entry name" value="ABC_MJ0796_LolCDE_FtsE"/>
    <property type="match status" value="1"/>
</dbReference>
<keyword evidence="2" id="KW-0813">Transport</keyword>
<dbReference type="PROSITE" id="PS50893">
    <property type="entry name" value="ABC_TRANSPORTER_2"/>
    <property type="match status" value="1"/>
</dbReference>
<dbReference type="InterPro" id="IPR027417">
    <property type="entry name" value="P-loop_NTPase"/>
</dbReference>
<dbReference type="InterPro" id="IPR003439">
    <property type="entry name" value="ABC_transporter-like_ATP-bd"/>
</dbReference>
<dbReference type="OrthoDB" id="9791546at2"/>
<dbReference type="GeneID" id="96739455"/>
<comment type="similarity">
    <text evidence="1">Belongs to the ABC transporter superfamily.</text>
</comment>
<dbReference type="Gene3D" id="3.40.50.300">
    <property type="entry name" value="P-loop containing nucleotide triphosphate hydrolases"/>
    <property type="match status" value="1"/>
</dbReference>
<dbReference type="EMBL" id="VTEU01000009">
    <property type="protein sequence ID" value="TYS55912.1"/>
    <property type="molecule type" value="Genomic_DNA"/>
</dbReference>
<dbReference type="SUPFAM" id="SSF52540">
    <property type="entry name" value="P-loop containing nucleoside triphosphate hydrolases"/>
    <property type="match status" value="1"/>
</dbReference>
<evidence type="ECO:0000256" key="3">
    <source>
        <dbReference type="ARBA" id="ARBA00022741"/>
    </source>
</evidence>
<sequence length="256" mass="27824">MGVTILETSKLVKIYGDAGSDGATTAIDGVNLSISQGEFIAIMGPSGSGKTTLLHMMSGIDAPTSGEVYIAGKEIGEMNGDELALFRRKQLGFVFQEFNLLDSLTVKENMLVPMVLEKKSVAEMEGKVKELSELFGIENILNNYPFAISGGQQQRTAVGRALVNDPTIIFADEPTGNLDSKSSTVIMECFEKIVKELSTTVVVVTHDVFAASYCRKVVFIKDGKIDSYIVRKGDRKEFLNQIMDNLALLGGRSHDI</sequence>
<dbReference type="GO" id="GO:0022857">
    <property type="term" value="F:transmembrane transporter activity"/>
    <property type="evidence" value="ECO:0007669"/>
    <property type="project" value="UniProtKB-ARBA"/>
</dbReference>
<organism evidence="7 10">
    <name type="scientific">Sutcliffiella horikoshii</name>
    <dbReference type="NCBI Taxonomy" id="79883"/>
    <lineage>
        <taxon>Bacteria</taxon>
        <taxon>Bacillati</taxon>
        <taxon>Bacillota</taxon>
        <taxon>Bacilli</taxon>
        <taxon>Bacillales</taxon>
        <taxon>Bacillaceae</taxon>
        <taxon>Sutcliffiella</taxon>
    </lineage>
</organism>
<dbReference type="GO" id="GO:0005524">
    <property type="term" value="F:ATP binding"/>
    <property type="evidence" value="ECO:0007669"/>
    <property type="project" value="UniProtKB-KW"/>
</dbReference>
<evidence type="ECO:0000313" key="7">
    <source>
        <dbReference type="EMBL" id="TYS55912.1"/>
    </source>
</evidence>
<evidence type="ECO:0000259" key="5">
    <source>
        <dbReference type="PROSITE" id="PS50893"/>
    </source>
</evidence>
<feature type="domain" description="ABC transporter" evidence="5">
    <location>
        <begin position="6"/>
        <end position="247"/>
    </location>
</feature>
<dbReference type="Proteomes" id="UP000324517">
    <property type="component" value="Unassembled WGS sequence"/>
</dbReference>
<evidence type="ECO:0000256" key="4">
    <source>
        <dbReference type="ARBA" id="ARBA00022840"/>
    </source>
</evidence>
<dbReference type="PANTHER" id="PTHR42798:SF7">
    <property type="entry name" value="ALPHA-D-RIBOSE 1-METHYLPHOSPHONATE 5-TRIPHOSPHATE SYNTHASE SUBUNIT PHNL"/>
    <property type="match status" value="1"/>
</dbReference>
<evidence type="ECO:0000256" key="1">
    <source>
        <dbReference type="ARBA" id="ARBA00005417"/>
    </source>
</evidence>
<name>A0A1Y0CP15_9BACI</name>
<dbReference type="GO" id="GO:0016887">
    <property type="term" value="F:ATP hydrolysis activity"/>
    <property type="evidence" value="ECO:0007669"/>
    <property type="project" value="InterPro"/>
</dbReference>
<dbReference type="GO" id="GO:0098796">
    <property type="term" value="C:membrane protein complex"/>
    <property type="evidence" value="ECO:0007669"/>
    <property type="project" value="UniProtKB-ARBA"/>
</dbReference>
<evidence type="ECO:0000313" key="9">
    <source>
        <dbReference type="Proteomes" id="UP000195573"/>
    </source>
</evidence>
<dbReference type="AlphaFoldDB" id="A0A1Y0CP15"/>
<evidence type="ECO:0000313" key="10">
    <source>
        <dbReference type="Proteomes" id="UP000323393"/>
    </source>
</evidence>
<dbReference type="EMBL" id="CP020880">
    <property type="protein sequence ID" value="ART77020.1"/>
    <property type="molecule type" value="Genomic_DNA"/>
</dbReference>
<dbReference type="InterPro" id="IPR003593">
    <property type="entry name" value="AAA+_ATPase"/>
</dbReference>
<reference evidence="6 9" key="1">
    <citation type="submission" date="2017-04" db="EMBL/GenBank/DDBJ databases">
        <title>Complete Genome Sequence of the Bacillus horikoshii 20a strain from Cuatro Cienegas, Coahuila, Mexico.</title>
        <authorList>
            <person name="Zarza E."/>
            <person name="Alcaraz L.D."/>
            <person name="Aguilar-Salinas B."/>
            <person name="Islas A."/>
            <person name="Olmedo-Alvarez G."/>
        </authorList>
    </citation>
    <scope>NUCLEOTIDE SEQUENCE [LARGE SCALE GENOMIC DNA]</scope>
    <source>
        <strain evidence="6 9">20a</strain>
    </source>
</reference>
<evidence type="ECO:0000313" key="11">
    <source>
        <dbReference type="Proteomes" id="UP000324517"/>
    </source>
</evidence>
<dbReference type="SMART" id="SM00382">
    <property type="entry name" value="AAA"/>
    <property type="match status" value="1"/>
</dbReference>
<dbReference type="Proteomes" id="UP000195573">
    <property type="component" value="Chromosome"/>
</dbReference>
<dbReference type="PANTHER" id="PTHR42798">
    <property type="entry name" value="LIPOPROTEIN-RELEASING SYSTEM ATP-BINDING PROTEIN LOLD"/>
    <property type="match status" value="1"/>
</dbReference>
<dbReference type="Pfam" id="PF00005">
    <property type="entry name" value="ABC_tran"/>
    <property type="match status" value="1"/>
</dbReference>
<protein>
    <submittedName>
        <fullName evidence="6 7">ABC transporter ATP-binding protein</fullName>
    </submittedName>
</protein>